<dbReference type="PANTHER" id="PTHR13382">
    <property type="entry name" value="MITOCHONDRIAL ATP SYNTHASE COUPLING FACTOR B"/>
    <property type="match status" value="1"/>
</dbReference>
<dbReference type="AlphaFoldDB" id="A0AAN6UQQ7"/>
<dbReference type="InterPro" id="IPR032675">
    <property type="entry name" value="LRR_dom_sf"/>
</dbReference>
<name>A0AAN6UQQ7_9PEZI</name>
<feature type="domain" description="F-box" evidence="2">
    <location>
        <begin position="163"/>
        <end position="209"/>
    </location>
</feature>
<feature type="compositionally biased region" description="Low complexity" evidence="1">
    <location>
        <begin position="574"/>
        <end position="588"/>
    </location>
</feature>
<evidence type="ECO:0000313" key="3">
    <source>
        <dbReference type="EMBL" id="KAK4137308.1"/>
    </source>
</evidence>
<dbReference type="SUPFAM" id="SSF81383">
    <property type="entry name" value="F-box domain"/>
    <property type="match status" value="1"/>
</dbReference>
<organism evidence="3 4">
    <name type="scientific">Trichocladium antarcticum</name>
    <dbReference type="NCBI Taxonomy" id="1450529"/>
    <lineage>
        <taxon>Eukaryota</taxon>
        <taxon>Fungi</taxon>
        <taxon>Dikarya</taxon>
        <taxon>Ascomycota</taxon>
        <taxon>Pezizomycotina</taxon>
        <taxon>Sordariomycetes</taxon>
        <taxon>Sordariomycetidae</taxon>
        <taxon>Sordariales</taxon>
        <taxon>Chaetomiaceae</taxon>
        <taxon>Trichocladium</taxon>
    </lineage>
</organism>
<reference evidence="3" key="1">
    <citation type="journal article" date="2023" name="Mol. Phylogenet. Evol.">
        <title>Genome-scale phylogeny and comparative genomics of the fungal order Sordariales.</title>
        <authorList>
            <person name="Hensen N."/>
            <person name="Bonometti L."/>
            <person name="Westerberg I."/>
            <person name="Brannstrom I.O."/>
            <person name="Guillou S."/>
            <person name="Cros-Aarteil S."/>
            <person name="Calhoun S."/>
            <person name="Haridas S."/>
            <person name="Kuo A."/>
            <person name="Mondo S."/>
            <person name="Pangilinan J."/>
            <person name="Riley R."/>
            <person name="LaButti K."/>
            <person name="Andreopoulos B."/>
            <person name="Lipzen A."/>
            <person name="Chen C."/>
            <person name="Yan M."/>
            <person name="Daum C."/>
            <person name="Ng V."/>
            <person name="Clum A."/>
            <person name="Steindorff A."/>
            <person name="Ohm R.A."/>
            <person name="Martin F."/>
            <person name="Silar P."/>
            <person name="Natvig D.O."/>
            <person name="Lalanne C."/>
            <person name="Gautier V."/>
            <person name="Ament-Velasquez S.L."/>
            <person name="Kruys A."/>
            <person name="Hutchinson M.I."/>
            <person name="Powell A.J."/>
            <person name="Barry K."/>
            <person name="Miller A.N."/>
            <person name="Grigoriev I.V."/>
            <person name="Debuchy R."/>
            <person name="Gladieux P."/>
            <person name="Hiltunen Thoren M."/>
            <person name="Johannesson H."/>
        </authorList>
    </citation>
    <scope>NUCLEOTIDE SEQUENCE</scope>
    <source>
        <strain evidence="3">CBS 123565</strain>
    </source>
</reference>
<dbReference type="InterPro" id="IPR050648">
    <property type="entry name" value="F-box_LRR-repeat"/>
</dbReference>
<reference evidence="3" key="2">
    <citation type="submission" date="2023-05" db="EMBL/GenBank/DDBJ databases">
        <authorList>
            <consortium name="Lawrence Berkeley National Laboratory"/>
            <person name="Steindorff A."/>
            <person name="Hensen N."/>
            <person name="Bonometti L."/>
            <person name="Westerberg I."/>
            <person name="Brannstrom I.O."/>
            <person name="Guillou S."/>
            <person name="Cros-Aarteil S."/>
            <person name="Calhoun S."/>
            <person name="Haridas S."/>
            <person name="Kuo A."/>
            <person name="Mondo S."/>
            <person name="Pangilinan J."/>
            <person name="Riley R."/>
            <person name="Labutti K."/>
            <person name="Andreopoulos B."/>
            <person name="Lipzen A."/>
            <person name="Chen C."/>
            <person name="Yanf M."/>
            <person name="Daum C."/>
            <person name="Ng V."/>
            <person name="Clum A."/>
            <person name="Ohm R."/>
            <person name="Martin F."/>
            <person name="Silar P."/>
            <person name="Natvig D."/>
            <person name="Lalanne C."/>
            <person name="Gautier V."/>
            <person name="Ament-Velasquez S.L."/>
            <person name="Kruys A."/>
            <person name="Hutchinson M.I."/>
            <person name="Powell A.J."/>
            <person name="Barry K."/>
            <person name="Miller A.N."/>
            <person name="Grigoriev I.V."/>
            <person name="Debuchy R."/>
            <person name="Gladieux P."/>
            <person name="Thoren M.H."/>
            <person name="Johannesson H."/>
        </authorList>
    </citation>
    <scope>NUCLEOTIDE SEQUENCE</scope>
    <source>
        <strain evidence="3">CBS 123565</strain>
    </source>
</reference>
<dbReference type="SMART" id="SM00367">
    <property type="entry name" value="LRR_CC"/>
    <property type="match status" value="5"/>
</dbReference>
<evidence type="ECO:0000256" key="1">
    <source>
        <dbReference type="SAM" id="MobiDB-lite"/>
    </source>
</evidence>
<feature type="compositionally biased region" description="Gly residues" evidence="1">
    <location>
        <begin position="668"/>
        <end position="687"/>
    </location>
</feature>
<protein>
    <submittedName>
        <fullName evidence="3">RNI-like protein</fullName>
    </submittedName>
</protein>
<dbReference type="PANTHER" id="PTHR13382:SF69">
    <property type="entry name" value="FI18408P1"/>
    <property type="match status" value="1"/>
</dbReference>
<keyword evidence="4" id="KW-1185">Reference proteome</keyword>
<dbReference type="InterPro" id="IPR006553">
    <property type="entry name" value="Leu-rich_rpt_Cys-con_subtyp"/>
</dbReference>
<feature type="region of interest" description="Disordered" evidence="1">
    <location>
        <begin position="561"/>
        <end position="596"/>
    </location>
</feature>
<feature type="compositionally biased region" description="Polar residues" evidence="1">
    <location>
        <begin position="693"/>
        <end position="702"/>
    </location>
</feature>
<evidence type="ECO:0000313" key="4">
    <source>
        <dbReference type="Proteomes" id="UP001304895"/>
    </source>
</evidence>
<dbReference type="InterPro" id="IPR036047">
    <property type="entry name" value="F-box-like_dom_sf"/>
</dbReference>
<dbReference type="GO" id="GO:0005737">
    <property type="term" value="C:cytoplasm"/>
    <property type="evidence" value="ECO:0007669"/>
    <property type="project" value="TreeGrafter"/>
</dbReference>
<dbReference type="PROSITE" id="PS50181">
    <property type="entry name" value="FBOX"/>
    <property type="match status" value="1"/>
</dbReference>
<feature type="region of interest" description="Disordered" evidence="1">
    <location>
        <begin position="642"/>
        <end position="702"/>
    </location>
</feature>
<dbReference type="Pfam" id="PF12937">
    <property type="entry name" value="F-box-like"/>
    <property type="match status" value="1"/>
</dbReference>
<comment type="caution">
    <text evidence="3">The sequence shown here is derived from an EMBL/GenBank/DDBJ whole genome shotgun (WGS) entry which is preliminary data.</text>
</comment>
<dbReference type="InterPro" id="IPR001810">
    <property type="entry name" value="F-box_dom"/>
</dbReference>
<dbReference type="SUPFAM" id="SSF52047">
    <property type="entry name" value="RNI-like"/>
    <property type="match status" value="1"/>
</dbReference>
<sequence length="702" mass="75306">MAESAALHAAAGTPPSPSVPDGIVASDVSPESAVEAALDAQLKSKGRQSLLRGIQRLSPSLSLAHIGRPRSASSPYSVSGTLSSASLASAPSPLGHATPGSYFSQPSTVNSSVGPTSIPASFIFESPGLDGNQSELVAQNAERHVTLAVSLLAEEVKKKTTTFDQWAAMPLELKVLVLSFLRPRELVRAAGVSREFHTMCFDGQLWASLDASGFYSEIPAESLTKIIVSAGPFVKDLNLRGCVQVEHHRRAEQMAKTCRNLVSATLEGCQNLQRSTLHGLIRANERLVNLNLTGLAAVNNATCKIVAHSCPQLEMFNVSWCKQMDARGVRFVVEGCPRLKDLRAGEIRGFDSDDVAQVIFRTNNLERLVLGGCEDLTDTALRIMIQGLDPEIDCLTGRAMVPPRKLRHLDLARCARLTSAGVQALGHLVPDLEGLQLSGVTRLTDAALEPIFASTPRLTHLELEDLSELTNALFSQHLARAPCAPHLEHLSVSYCEHVGDPGLLPVFRACTSLRTVYMDNTRISDLVLAEAAAMVRQRRLTLVVYDCSHVTWTGVREVLNRNAEPPKGKSKAIPHPTTTTTTTTTTPTTPTPPPHHETITLRCFYGWQMTVDEHAKRVLRGDLAAANRLERKWAQYMQANEEAGAGGAHGRRRRRRAREAQQAAALEGAGGGGANGAGAGAGGGGSGEFLTRSIDSPSGFPS</sequence>
<dbReference type="InterPro" id="IPR001611">
    <property type="entry name" value="Leu-rich_rpt"/>
</dbReference>
<gene>
    <name evidence="3" type="ORF">BT67DRAFT_431644</name>
</gene>
<dbReference type="Pfam" id="PF13516">
    <property type="entry name" value="LRR_6"/>
    <property type="match status" value="2"/>
</dbReference>
<accession>A0AAN6UQQ7</accession>
<feature type="region of interest" description="Disordered" evidence="1">
    <location>
        <begin position="1"/>
        <end position="28"/>
    </location>
</feature>
<evidence type="ECO:0000259" key="2">
    <source>
        <dbReference type="PROSITE" id="PS50181"/>
    </source>
</evidence>
<dbReference type="Proteomes" id="UP001304895">
    <property type="component" value="Unassembled WGS sequence"/>
</dbReference>
<dbReference type="EMBL" id="MU853402">
    <property type="protein sequence ID" value="KAK4137308.1"/>
    <property type="molecule type" value="Genomic_DNA"/>
</dbReference>
<dbReference type="Gene3D" id="3.80.10.10">
    <property type="entry name" value="Ribonuclease Inhibitor"/>
    <property type="match status" value="2"/>
</dbReference>
<proteinExistence type="predicted"/>